<evidence type="ECO:0000313" key="1">
    <source>
        <dbReference type="EMBL" id="GEW52369.1"/>
    </source>
</evidence>
<name>A0A699GXG2_TANCI</name>
<dbReference type="PANTHER" id="PTHR11439">
    <property type="entry name" value="GAG-POL-RELATED RETROTRANSPOSON"/>
    <property type="match status" value="1"/>
</dbReference>
<dbReference type="EMBL" id="BKCJ010062013">
    <property type="protein sequence ID" value="GEW52369.1"/>
    <property type="molecule type" value="Genomic_DNA"/>
</dbReference>
<gene>
    <name evidence="1" type="ORF">Tci_224345</name>
</gene>
<sequence length="191" mass="21698">MQPNISLSSEPMDDDPLLANVTDYQKLIGKLIYLTTTRPDIAYTVSFLNQFMHSPLKSHLKTALKVIMYLKSSTVRAGGRRTLKLERKSSNKADGSPLTTGLADSLSTGTRDSLLALRRPRQEGFRQVNIDATLLSQVLTFFRHCDSWCVHSLCEDNLCWWCFYAFELMKKLEKAKEKLSEAKEATKCGNW</sequence>
<comment type="caution">
    <text evidence="1">The sequence shown here is derived from an EMBL/GenBank/DDBJ whole genome shotgun (WGS) entry which is preliminary data.</text>
</comment>
<protein>
    <submittedName>
        <fullName evidence="1">Ribonuclease H-like domain-containing protein</fullName>
    </submittedName>
</protein>
<reference evidence="1" key="1">
    <citation type="journal article" date="2019" name="Sci. Rep.">
        <title>Draft genome of Tanacetum cinerariifolium, the natural source of mosquito coil.</title>
        <authorList>
            <person name="Yamashiro T."/>
            <person name="Shiraishi A."/>
            <person name="Satake H."/>
            <person name="Nakayama K."/>
        </authorList>
    </citation>
    <scope>NUCLEOTIDE SEQUENCE</scope>
</reference>
<organism evidence="1">
    <name type="scientific">Tanacetum cinerariifolium</name>
    <name type="common">Dalmatian daisy</name>
    <name type="synonym">Chrysanthemum cinerariifolium</name>
    <dbReference type="NCBI Taxonomy" id="118510"/>
    <lineage>
        <taxon>Eukaryota</taxon>
        <taxon>Viridiplantae</taxon>
        <taxon>Streptophyta</taxon>
        <taxon>Embryophyta</taxon>
        <taxon>Tracheophyta</taxon>
        <taxon>Spermatophyta</taxon>
        <taxon>Magnoliopsida</taxon>
        <taxon>eudicotyledons</taxon>
        <taxon>Gunneridae</taxon>
        <taxon>Pentapetalae</taxon>
        <taxon>asterids</taxon>
        <taxon>campanulids</taxon>
        <taxon>Asterales</taxon>
        <taxon>Asteraceae</taxon>
        <taxon>Asteroideae</taxon>
        <taxon>Anthemideae</taxon>
        <taxon>Anthemidinae</taxon>
        <taxon>Tanacetum</taxon>
    </lineage>
</organism>
<accession>A0A699GXG2</accession>
<dbReference type="PANTHER" id="PTHR11439:SF508">
    <property type="entry name" value="RNA-DIRECTED DNA POLYMERASE"/>
    <property type="match status" value="1"/>
</dbReference>
<proteinExistence type="predicted"/>
<dbReference type="AlphaFoldDB" id="A0A699GXG2"/>